<evidence type="ECO:0000256" key="2">
    <source>
        <dbReference type="ARBA" id="ARBA00022679"/>
    </source>
</evidence>
<dbReference type="SUPFAM" id="SSF53756">
    <property type="entry name" value="UDP-Glycosyltransferase/glycogen phosphorylase"/>
    <property type="match status" value="1"/>
</dbReference>
<reference evidence="3 4" key="1">
    <citation type="submission" date="2021-05" db="EMBL/GenBank/DDBJ databases">
        <title>The draft genome of Geobacter pelophilus DSM 12255.</title>
        <authorList>
            <person name="Xu Z."/>
            <person name="Masuda Y."/>
            <person name="Itoh H."/>
            <person name="Senoo K."/>
        </authorList>
    </citation>
    <scope>NUCLEOTIDE SEQUENCE [LARGE SCALE GENOMIC DNA]</scope>
    <source>
        <strain evidence="3 4">DSM 12255</strain>
    </source>
</reference>
<dbReference type="InterPro" id="IPR002201">
    <property type="entry name" value="Glyco_trans_9"/>
</dbReference>
<dbReference type="Pfam" id="PF01075">
    <property type="entry name" value="Glyco_transf_9"/>
    <property type="match status" value="1"/>
</dbReference>
<protein>
    <submittedName>
        <fullName evidence="3">Glycosyltransferase family 9 protein</fullName>
    </submittedName>
</protein>
<evidence type="ECO:0000313" key="3">
    <source>
        <dbReference type="EMBL" id="MBT0666534.1"/>
    </source>
</evidence>
<evidence type="ECO:0000313" key="4">
    <source>
        <dbReference type="Proteomes" id="UP000811899"/>
    </source>
</evidence>
<comment type="caution">
    <text evidence="3">The sequence shown here is derived from an EMBL/GenBank/DDBJ whole genome shotgun (WGS) entry which is preliminary data.</text>
</comment>
<dbReference type="AlphaFoldDB" id="A0AAW4LEV2"/>
<dbReference type="PANTHER" id="PTHR30160:SF7">
    <property type="entry name" value="ADP-HEPTOSE--LPS HEPTOSYLTRANSFERASE 2"/>
    <property type="match status" value="1"/>
</dbReference>
<dbReference type="EMBL" id="JAHCVJ010000013">
    <property type="protein sequence ID" value="MBT0666534.1"/>
    <property type="molecule type" value="Genomic_DNA"/>
</dbReference>
<sequence>MAKVLIIKLGYSETIDPGIGKVSSLGDVLRTTVILYPFASDQITWLVDEAAYPLLEGNPLIQRILTYDLTSVLQLQRERFDTVINLEKVPGICALADSISAWRRYGFRFDELHGVAEAYDGCEKVFTLSKGGDLKRTYQGSWQESLLQIVGARWEGQEYLLGYQPKTTEEFDVGLNWAVGPKWPNKAWPDGRWAELKELLSGRFTYSQQQGMDNLYAYMDWINSCRLLVTNDSLGLHIALALKKKVVVLYGPTNPNETYFYGRGEILYPTAELPCIPCLDLRCSRESRCMEFIAASSVMAAIERLTGAIP</sequence>
<dbReference type="Proteomes" id="UP000811899">
    <property type="component" value="Unassembled WGS sequence"/>
</dbReference>
<accession>A0AAW4LEV2</accession>
<organism evidence="3 4">
    <name type="scientific">Geoanaerobacter pelophilus</name>
    <dbReference type="NCBI Taxonomy" id="60036"/>
    <lineage>
        <taxon>Bacteria</taxon>
        <taxon>Pseudomonadati</taxon>
        <taxon>Thermodesulfobacteriota</taxon>
        <taxon>Desulfuromonadia</taxon>
        <taxon>Geobacterales</taxon>
        <taxon>Geobacteraceae</taxon>
        <taxon>Geoanaerobacter</taxon>
    </lineage>
</organism>
<dbReference type="Gene3D" id="3.40.50.2000">
    <property type="entry name" value="Glycogen Phosphorylase B"/>
    <property type="match status" value="2"/>
</dbReference>
<gene>
    <name evidence="3" type="ORF">KI809_19670</name>
</gene>
<keyword evidence="2" id="KW-0808">Transferase</keyword>
<evidence type="ECO:0000256" key="1">
    <source>
        <dbReference type="ARBA" id="ARBA00022676"/>
    </source>
</evidence>
<dbReference type="GO" id="GO:0009244">
    <property type="term" value="P:lipopolysaccharide core region biosynthetic process"/>
    <property type="evidence" value="ECO:0007669"/>
    <property type="project" value="TreeGrafter"/>
</dbReference>
<dbReference type="GO" id="GO:0008713">
    <property type="term" value="F:ADP-heptose-lipopolysaccharide heptosyltransferase activity"/>
    <property type="evidence" value="ECO:0007669"/>
    <property type="project" value="TreeGrafter"/>
</dbReference>
<name>A0AAW4LEV2_9BACT</name>
<keyword evidence="4" id="KW-1185">Reference proteome</keyword>
<dbReference type="RefSeq" id="WP_214173305.1">
    <property type="nucleotide sequence ID" value="NZ_JAHCVJ010000013.1"/>
</dbReference>
<dbReference type="PANTHER" id="PTHR30160">
    <property type="entry name" value="TETRAACYLDISACCHARIDE 4'-KINASE-RELATED"/>
    <property type="match status" value="1"/>
</dbReference>
<dbReference type="GO" id="GO:0005829">
    <property type="term" value="C:cytosol"/>
    <property type="evidence" value="ECO:0007669"/>
    <property type="project" value="TreeGrafter"/>
</dbReference>
<proteinExistence type="predicted"/>
<dbReference type="InterPro" id="IPR051199">
    <property type="entry name" value="LPS_LOS_Heptosyltrfase"/>
</dbReference>
<dbReference type="CDD" id="cd03789">
    <property type="entry name" value="GT9_LPS_heptosyltransferase"/>
    <property type="match status" value="1"/>
</dbReference>
<keyword evidence="1" id="KW-0328">Glycosyltransferase</keyword>